<evidence type="ECO:0000256" key="5">
    <source>
        <dbReference type="RuleBase" id="RU367107"/>
    </source>
</evidence>
<dbReference type="Gene3D" id="1.10.10.60">
    <property type="entry name" value="Homeodomain-like"/>
    <property type="match status" value="2"/>
</dbReference>
<feature type="domain" description="TERF2-interacting telomeric protein 1 Myb" evidence="7">
    <location>
        <begin position="7"/>
        <end position="59"/>
    </location>
</feature>
<evidence type="ECO:0000256" key="3">
    <source>
        <dbReference type="ARBA" id="ARBA00022895"/>
    </source>
</evidence>
<keyword evidence="5" id="KW-0010">Activator</keyword>
<feature type="region of interest" description="Disordered" evidence="6">
    <location>
        <begin position="207"/>
        <end position="252"/>
    </location>
</feature>
<keyword evidence="2 5" id="KW-0158">Chromosome</keyword>
<dbReference type="EnsemblMetazoa" id="XM_019905948.1">
    <property type="protein sequence ID" value="XP_019761507.1"/>
    <property type="gene ID" value="LOC109538628"/>
</dbReference>
<evidence type="ECO:0000259" key="7">
    <source>
        <dbReference type="Pfam" id="PF08914"/>
    </source>
</evidence>
<feature type="domain" description="TERF2-interacting telomeric protein 1 Myb" evidence="7">
    <location>
        <begin position="120"/>
        <end position="172"/>
    </location>
</feature>
<reference evidence="8" key="2">
    <citation type="submission" date="2024-08" db="UniProtKB">
        <authorList>
            <consortium name="EnsemblMetazoa"/>
        </authorList>
    </citation>
    <scope>IDENTIFICATION</scope>
</reference>
<dbReference type="Pfam" id="PF08914">
    <property type="entry name" value="Myb_Rap1"/>
    <property type="match status" value="2"/>
</dbReference>
<dbReference type="PANTHER" id="PTHR16466">
    <property type="entry name" value="TELOMERE REPEAT-BINDING FACTOR 2-INTERACTING PROTEIN 1"/>
    <property type="match status" value="1"/>
</dbReference>
<keyword evidence="9" id="KW-1185">Reference proteome</keyword>
<dbReference type="GO" id="GO:0010833">
    <property type="term" value="P:telomere maintenance via telomere lengthening"/>
    <property type="evidence" value="ECO:0007669"/>
    <property type="project" value="UniProtKB-UniRule"/>
</dbReference>
<name>A0AAR5PKS9_DENPD</name>
<proteinExistence type="inferred from homology"/>
<reference evidence="9" key="1">
    <citation type="journal article" date="2013" name="Genome Biol.">
        <title>Draft genome of the mountain pine beetle, Dendroctonus ponderosae Hopkins, a major forest pest.</title>
        <authorList>
            <person name="Keeling C.I."/>
            <person name="Yuen M.M."/>
            <person name="Liao N.Y."/>
            <person name="Docking T.R."/>
            <person name="Chan S.K."/>
            <person name="Taylor G.A."/>
            <person name="Palmquist D.L."/>
            <person name="Jackman S.D."/>
            <person name="Nguyen A."/>
            <person name="Li M."/>
            <person name="Henderson H."/>
            <person name="Janes J.K."/>
            <person name="Zhao Y."/>
            <person name="Pandoh P."/>
            <person name="Moore R."/>
            <person name="Sperling F.A."/>
            <person name="Huber D.P."/>
            <person name="Birol I."/>
            <person name="Jones S.J."/>
            <person name="Bohlmann J."/>
        </authorList>
    </citation>
    <scope>NUCLEOTIDE SEQUENCE</scope>
</reference>
<dbReference type="SUPFAM" id="SSF46689">
    <property type="entry name" value="Homeodomain-like"/>
    <property type="match status" value="2"/>
</dbReference>
<dbReference type="AlphaFoldDB" id="A0AAR5PKS9"/>
<keyword evidence="5" id="KW-0805">Transcription regulation</keyword>
<dbReference type="PANTHER" id="PTHR16466:SF6">
    <property type="entry name" value="TELOMERIC REPEAT-BINDING FACTOR 2-INTERACTING PROTEIN 1"/>
    <property type="match status" value="1"/>
</dbReference>
<dbReference type="InterPro" id="IPR009057">
    <property type="entry name" value="Homeodomain-like_sf"/>
</dbReference>
<evidence type="ECO:0000313" key="9">
    <source>
        <dbReference type="Proteomes" id="UP000019118"/>
    </source>
</evidence>
<evidence type="ECO:0000256" key="1">
    <source>
        <dbReference type="ARBA" id="ARBA00010467"/>
    </source>
</evidence>
<dbReference type="GO" id="GO:0070187">
    <property type="term" value="C:shelterin complex"/>
    <property type="evidence" value="ECO:0007669"/>
    <property type="project" value="TreeGrafter"/>
</dbReference>
<evidence type="ECO:0000256" key="6">
    <source>
        <dbReference type="SAM" id="MobiDB-lite"/>
    </source>
</evidence>
<keyword evidence="3 5" id="KW-0779">Telomere</keyword>
<comment type="similarity">
    <text evidence="1 5">Belongs to the RAP1 family.</text>
</comment>
<evidence type="ECO:0000256" key="2">
    <source>
        <dbReference type="ARBA" id="ARBA00022454"/>
    </source>
</evidence>
<dbReference type="InterPro" id="IPR039595">
    <property type="entry name" value="TE2IP/Rap1"/>
</dbReference>
<sequence>MAGNVYLLQEDKAILRYIIEGHYESVIKGNNIWKQMADDPVLAHRTWQSLRNRFFKTISVDLSRPEYGLTADERIGLRVYLRKPLTKLAAEIPKKHNRFMPVSGESKPAAAGEKRTLALYTLEEDKAILKYILGDKLEYFIKGNDLWIRMEDEKVCPTRSWQSLKNRFIRYILPAYTKPEYELSDAEQERLRQFHLQPQPSTIERTAAEATGEDVGSPVQINSDTSEYEAPTRGSTLGGKTKPASKRTVTASTCSANDKDFFSLDMDSDSDD</sequence>
<comment type="function">
    <text evidence="5">Acts both as a regulator of telomere function and as a transcription regulator. Involved in the regulation of telomere length and protection as a component of the shelterin complex (telosome). Does not bind DNA directly: recruited to telomeric double-stranded 5'-TTAGGG-3' repeats via its interaction with terf2. Independently of its function in telomeres, also acts as a transcription regulator: recruited to extratelomeric 5'-TTAGGG-3' sites via its association with terf2 or other factors, and regulates gene expression.</text>
</comment>
<dbReference type="InterPro" id="IPR015010">
    <property type="entry name" value="TERF2IP_Myb"/>
</dbReference>
<accession>A0AAR5PKS9</accession>
<keyword evidence="5" id="KW-0804">Transcription</keyword>
<comment type="subunit">
    <text evidence="5">Homodimer.</text>
</comment>
<dbReference type="GO" id="GO:0031848">
    <property type="term" value="P:protection from non-homologous end joining at telomere"/>
    <property type="evidence" value="ECO:0007669"/>
    <property type="project" value="TreeGrafter"/>
</dbReference>
<keyword evidence="4 5" id="KW-0539">Nucleus</keyword>
<comment type="subcellular location">
    <subcellularLocation>
        <location evidence="5">Nucleus</location>
    </subcellularLocation>
    <subcellularLocation>
        <location evidence="5">Chromosome</location>
        <location evidence="5">Telomere</location>
    </subcellularLocation>
</comment>
<dbReference type="GO" id="GO:0006355">
    <property type="term" value="P:regulation of DNA-templated transcription"/>
    <property type="evidence" value="ECO:0007669"/>
    <property type="project" value="UniProtKB-UniRule"/>
</dbReference>
<organism evidence="8 9">
    <name type="scientific">Dendroctonus ponderosae</name>
    <name type="common">Mountain pine beetle</name>
    <dbReference type="NCBI Taxonomy" id="77166"/>
    <lineage>
        <taxon>Eukaryota</taxon>
        <taxon>Metazoa</taxon>
        <taxon>Ecdysozoa</taxon>
        <taxon>Arthropoda</taxon>
        <taxon>Hexapoda</taxon>
        <taxon>Insecta</taxon>
        <taxon>Pterygota</taxon>
        <taxon>Neoptera</taxon>
        <taxon>Endopterygota</taxon>
        <taxon>Coleoptera</taxon>
        <taxon>Polyphaga</taxon>
        <taxon>Cucujiformia</taxon>
        <taxon>Curculionidae</taxon>
        <taxon>Scolytinae</taxon>
        <taxon>Dendroctonus</taxon>
    </lineage>
</organism>
<dbReference type="GO" id="GO:0042162">
    <property type="term" value="F:telomeric DNA binding"/>
    <property type="evidence" value="ECO:0007669"/>
    <property type="project" value="TreeGrafter"/>
</dbReference>
<evidence type="ECO:0000313" key="8">
    <source>
        <dbReference type="EnsemblMetazoa" id="XP_019761507.1"/>
    </source>
</evidence>
<protein>
    <recommendedName>
        <fullName evidence="5">Telomeric repeat-binding factor 2-interacting protein 1</fullName>
        <shortName evidence="5">TERF2-interacting telomeric protein 1</shortName>
    </recommendedName>
    <alternativeName>
        <fullName evidence="5">Repressor/activator protein 1 homolog</fullName>
    </alternativeName>
</protein>
<dbReference type="Proteomes" id="UP000019118">
    <property type="component" value="Unassembled WGS sequence"/>
</dbReference>
<evidence type="ECO:0000256" key="4">
    <source>
        <dbReference type="ARBA" id="ARBA00023242"/>
    </source>
</evidence>